<feature type="transmembrane region" description="Helical" evidence="5">
    <location>
        <begin position="12"/>
        <end position="32"/>
    </location>
</feature>
<keyword evidence="3" id="KW-0418">Kinase</keyword>
<dbReference type="PANTHER" id="PTHR47973">
    <property type="entry name" value="CYSTEINE-RICH RECEPTOR-LIKE PROTEIN KINASE 3"/>
    <property type="match status" value="1"/>
</dbReference>
<dbReference type="Gene3D" id="1.10.510.10">
    <property type="entry name" value="Transferase(Phosphotransferase) domain 1"/>
    <property type="match status" value="1"/>
</dbReference>
<keyword evidence="4" id="KW-0067">ATP-binding</keyword>
<dbReference type="EMBL" id="CAJGYO010000012">
    <property type="protein sequence ID" value="CAD6261920.1"/>
    <property type="molecule type" value="Genomic_DNA"/>
</dbReference>
<evidence type="ECO:0000256" key="4">
    <source>
        <dbReference type="ARBA" id="ARBA00022840"/>
    </source>
</evidence>
<dbReference type="Gene3D" id="3.30.200.20">
    <property type="entry name" value="Phosphorylase Kinase, domain 1"/>
    <property type="match status" value="1"/>
</dbReference>
<protein>
    <recommendedName>
        <fullName evidence="6">Protein kinase domain-containing protein</fullName>
    </recommendedName>
</protein>
<sequence length="322" mass="36199">MASPDPRTVFLVFVVILAIVVIILLGICWKFLKPDIMRKLMRPRSPGSGERNHGLPLRNNAYFSFIASLLSNTDWSILIGIPDVPEYFSSNMSGNLRTITYFDYATLKKATRDFNQKNQLGRGGFGPVYLGKLDDGRKVAVKQLSVGKSGQGESEFFVEVNMITSIQHKNLVRLVGCCSEGSQRLLVYEFMKNKSLDKILFGKHEVPAWRLYEQSKILELVDPKVQADGLDEKEVQQVCQIALLCVQPYPNLRPAMSDVVLMLTMKSDQSVPAPMKPAFLDRKSLKDKNVTSDTAMEMRSASYWMNTPSPIVDKPYDMSCGI</sequence>
<organism evidence="7 8">
    <name type="scientific">Miscanthus lutarioriparius</name>
    <dbReference type="NCBI Taxonomy" id="422564"/>
    <lineage>
        <taxon>Eukaryota</taxon>
        <taxon>Viridiplantae</taxon>
        <taxon>Streptophyta</taxon>
        <taxon>Embryophyta</taxon>
        <taxon>Tracheophyta</taxon>
        <taxon>Spermatophyta</taxon>
        <taxon>Magnoliopsida</taxon>
        <taxon>Liliopsida</taxon>
        <taxon>Poales</taxon>
        <taxon>Poaceae</taxon>
        <taxon>PACMAD clade</taxon>
        <taxon>Panicoideae</taxon>
        <taxon>Andropogonodae</taxon>
        <taxon>Andropogoneae</taxon>
        <taxon>Saccharinae</taxon>
        <taxon>Miscanthus</taxon>
    </lineage>
</organism>
<name>A0A811QZI2_9POAL</name>
<keyword evidence="5" id="KW-0812">Transmembrane</keyword>
<proteinExistence type="predicted"/>
<dbReference type="FunFam" id="3.30.200.20:FF:000327">
    <property type="entry name" value="Cysteine-rich receptor-like protein kinase 10"/>
    <property type="match status" value="1"/>
</dbReference>
<dbReference type="InterPro" id="IPR052059">
    <property type="entry name" value="CR_Ser/Thr_kinase"/>
</dbReference>
<evidence type="ECO:0000256" key="2">
    <source>
        <dbReference type="ARBA" id="ARBA00022741"/>
    </source>
</evidence>
<dbReference type="PROSITE" id="PS50011">
    <property type="entry name" value="PROTEIN_KINASE_DOM"/>
    <property type="match status" value="1"/>
</dbReference>
<keyword evidence="5" id="KW-0472">Membrane</keyword>
<keyword evidence="2" id="KW-0547">Nucleotide-binding</keyword>
<dbReference type="InterPro" id="IPR000719">
    <property type="entry name" value="Prot_kinase_dom"/>
</dbReference>
<dbReference type="GO" id="GO:0004672">
    <property type="term" value="F:protein kinase activity"/>
    <property type="evidence" value="ECO:0007669"/>
    <property type="project" value="InterPro"/>
</dbReference>
<evidence type="ECO:0000313" key="8">
    <source>
        <dbReference type="Proteomes" id="UP000604825"/>
    </source>
</evidence>
<keyword evidence="1" id="KW-0808">Transferase</keyword>
<evidence type="ECO:0000256" key="1">
    <source>
        <dbReference type="ARBA" id="ARBA00022679"/>
    </source>
</evidence>
<keyword evidence="5" id="KW-1133">Transmembrane helix</keyword>
<dbReference type="InterPro" id="IPR011009">
    <property type="entry name" value="Kinase-like_dom_sf"/>
</dbReference>
<reference evidence="7" key="1">
    <citation type="submission" date="2020-10" db="EMBL/GenBank/DDBJ databases">
        <authorList>
            <person name="Han B."/>
            <person name="Lu T."/>
            <person name="Zhao Q."/>
            <person name="Huang X."/>
            <person name="Zhao Y."/>
        </authorList>
    </citation>
    <scope>NUCLEOTIDE SEQUENCE</scope>
</reference>
<dbReference type="Pfam" id="PF07714">
    <property type="entry name" value="PK_Tyr_Ser-Thr"/>
    <property type="match status" value="1"/>
</dbReference>
<dbReference type="GO" id="GO:0005524">
    <property type="term" value="F:ATP binding"/>
    <property type="evidence" value="ECO:0007669"/>
    <property type="project" value="UniProtKB-KW"/>
</dbReference>
<keyword evidence="8" id="KW-1185">Reference proteome</keyword>
<dbReference type="OrthoDB" id="4062651at2759"/>
<evidence type="ECO:0000259" key="6">
    <source>
        <dbReference type="PROSITE" id="PS50011"/>
    </source>
</evidence>
<dbReference type="Proteomes" id="UP000604825">
    <property type="component" value="Unassembled WGS sequence"/>
</dbReference>
<evidence type="ECO:0000256" key="3">
    <source>
        <dbReference type="ARBA" id="ARBA00022777"/>
    </source>
</evidence>
<evidence type="ECO:0000313" key="7">
    <source>
        <dbReference type="EMBL" id="CAD6261920.1"/>
    </source>
</evidence>
<accession>A0A811QZI2</accession>
<dbReference type="AlphaFoldDB" id="A0A811QZI2"/>
<comment type="caution">
    <text evidence="7">The sequence shown here is derived from an EMBL/GenBank/DDBJ whole genome shotgun (WGS) entry which is preliminary data.</text>
</comment>
<feature type="domain" description="Protein kinase" evidence="6">
    <location>
        <begin position="114"/>
        <end position="322"/>
    </location>
</feature>
<dbReference type="InterPro" id="IPR001245">
    <property type="entry name" value="Ser-Thr/Tyr_kinase_cat_dom"/>
</dbReference>
<dbReference type="SUPFAM" id="SSF56112">
    <property type="entry name" value="Protein kinase-like (PK-like)"/>
    <property type="match status" value="1"/>
</dbReference>
<evidence type="ECO:0000256" key="5">
    <source>
        <dbReference type="SAM" id="Phobius"/>
    </source>
</evidence>
<gene>
    <name evidence="7" type="ORF">NCGR_LOCUS45306</name>
</gene>